<protein>
    <submittedName>
        <fullName evidence="2">Iron-regulated protein</fullName>
    </submittedName>
</protein>
<dbReference type="AlphaFoldDB" id="A0A3Q9FM34"/>
<evidence type="ECO:0000313" key="2">
    <source>
        <dbReference type="EMBL" id="AZQ60891.1"/>
    </source>
</evidence>
<accession>A0A3Q9FM34</accession>
<dbReference type="CDD" id="cd14727">
    <property type="entry name" value="ChanN-like"/>
    <property type="match status" value="1"/>
</dbReference>
<dbReference type="Proteomes" id="UP000267268">
    <property type="component" value="Chromosome 1"/>
</dbReference>
<gene>
    <name evidence="2" type="ORF">EI427_01280</name>
</gene>
<dbReference type="SUPFAM" id="SSF159501">
    <property type="entry name" value="EreA/ChaN-like"/>
    <property type="match status" value="1"/>
</dbReference>
<sequence>MKHFLFIATFILTSFIVNAQSRLKAYQIFDKDGKEVTFEEMSKALSTYDVVFFGELHNNPIAHWLQFELSQSLAKAKDNNIVFGAEMFEKDNQMVLDEYLQGFIKEKTMMKDGKAWDNHSTDYAPLVNFAKENNIPFIATNVPRRYASMVSKKGLPALEELSKMAKKKYIAPLPIEVPYELPSYKEMEAMMSGHGMSGQAKNFVAAQAIKDATMGYSIVKGLKKDNKGKLFLHFNGNFHSKNHEGTVWYVTKYNKKLTSGVISFVEQADVSKVADENKGNNEFTVVCTSNMTKTF</sequence>
<reference evidence="2 3" key="1">
    <citation type="submission" date="2018-12" db="EMBL/GenBank/DDBJ databases">
        <title>Flammeovirga pectinis sp. nov., isolated from the gut of the Korean scallop, Patinopecten yessoensis.</title>
        <authorList>
            <person name="Bae J.-W."/>
            <person name="Jeong Y.-S."/>
            <person name="Kang W."/>
        </authorList>
    </citation>
    <scope>NUCLEOTIDE SEQUENCE [LARGE SCALE GENOMIC DNA]</scope>
    <source>
        <strain evidence="2 3">L12M1</strain>
    </source>
</reference>
<dbReference type="EMBL" id="CP034562">
    <property type="protein sequence ID" value="AZQ60891.1"/>
    <property type="molecule type" value="Genomic_DNA"/>
</dbReference>
<name>A0A3Q9FM34_9BACT</name>
<organism evidence="2 3">
    <name type="scientific">Flammeovirga pectinis</name>
    <dbReference type="NCBI Taxonomy" id="2494373"/>
    <lineage>
        <taxon>Bacteria</taxon>
        <taxon>Pseudomonadati</taxon>
        <taxon>Bacteroidota</taxon>
        <taxon>Cytophagia</taxon>
        <taxon>Cytophagales</taxon>
        <taxon>Flammeovirgaceae</taxon>
        <taxon>Flammeovirga</taxon>
    </lineage>
</organism>
<evidence type="ECO:0000259" key="1">
    <source>
        <dbReference type="Pfam" id="PF04187"/>
    </source>
</evidence>
<dbReference type="KEGG" id="fll:EI427_01280"/>
<keyword evidence="3" id="KW-1185">Reference proteome</keyword>
<dbReference type="Gene3D" id="3.40.50.11550">
    <property type="match status" value="1"/>
</dbReference>
<dbReference type="RefSeq" id="WP_126610860.1">
    <property type="nucleotide sequence ID" value="NZ_CP034562.1"/>
</dbReference>
<feature type="domain" description="Haem-binding uptake Tiki superfamily ChaN" evidence="1">
    <location>
        <begin position="42"/>
        <end position="250"/>
    </location>
</feature>
<dbReference type="Pfam" id="PF04187">
    <property type="entry name" value="Cofac_haem_bdg"/>
    <property type="match status" value="1"/>
</dbReference>
<dbReference type="InterPro" id="IPR007314">
    <property type="entry name" value="Cofac_haem-bd_dom"/>
</dbReference>
<proteinExistence type="predicted"/>
<evidence type="ECO:0000313" key="3">
    <source>
        <dbReference type="Proteomes" id="UP000267268"/>
    </source>
</evidence>
<dbReference type="OrthoDB" id="1680202at2"/>